<sequence>MNHTTNKRVLFDGLQSLAQSSVDDMAATIERLYHPDATWRGSHPINELDSRSAILTDVWQPLARAMPDMERRDDIVVAGEYEGEEFVACIGHLSGTFKADWLDIPATGKTLAVRYGEAHQIRDGKIVQTTMIIDVLDVIRQSGYWPLPPSMGLEMRWMAPFTGDGVRLDSTDPERGAEAVRFMREMQEVLGQYNDLEDNTRDGLLRMPQKDYWHDKFMWYGPSGIGTTRGLEGFVDGHQLPFRIAFPNRDGGNHYIRIGDGPYSVTGGWPSVYGNHLGGNWLGTSPTGRQIKMRVMDFYLEHEGKLRENWVPIDMLHILLQMDIDILARMRLQHGR</sequence>
<dbReference type="RefSeq" id="WP_153713652.1">
    <property type="nucleotide sequence ID" value="NZ_CP045871.1"/>
</dbReference>
<reference evidence="1 2" key="1">
    <citation type="submission" date="2019-11" db="EMBL/GenBank/DDBJ databases">
        <authorList>
            <person name="Khan S.A."/>
            <person name="Jeon C.O."/>
            <person name="Chun B.H."/>
        </authorList>
    </citation>
    <scope>NUCLEOTIDE SEQUENCE [LARGE SCALE GENOMIC DNA]</scope>
    <source>
        <strain evidence="1 2">IMCC 1097</strain>
    </source>
</reference>
<dbReference type="EMBL" id="CP045871">
    <property type="protein sequence ID" value="QGG80148.1"/>
    <property type="molecule type" value="Genomic_DNA"/>
</dbReference>
<dbReference type="Pfam" id="PF07366">
    <property type="entry name" value="SnoaL"/>
    <property type="match status" value="2"/>
</dbReference>
<dbReference type="GO" id="GO:0030638">
    <property type="term" value="P:polyketide metabolic process"/>
    <property type="evidence" value="ECO:0007669"/>
    <property type="project" value="InterPro"/>
</dbReference>
<dbReference type="Gene3D" id="3.10.450.50">
    <property type="match status" value="2"/>
</dbReference>
<evidence type="ECO:0000313" key="1">
    <source>
        <dbReference type="EMBL" id="QGG80148.1"/>
    </source>
</evidence>
<dbReference type="Proteomes" id="UP000388235">
    <property type="component" value="Chromosome"/>
</dbReference>
<dbReference type="InterPro" id="IPR009959">
    <property type="entry name" value="Cyclase_SnoaL-like"/>
</dbReference>
<protein>
    <recommendedName>
        <fullName evidence="3">SnoaL-like polyketide cyclase</fullName>
    </recommendedName>
</protein>
<dbReference type="PANTHER" id="PTHR38436">
    <property type="entry name" value="POLYKETIDE CYCLASE SNOAL-LIKE DOMAIN"/>
    <property type="match status" value="1"/>
</dbReference>
<dbReference type="InterPro" id="IPR032710">
    <property type="entry name" value="NTF2-like_dom_sf"/>
</dbReference>
<proteinExistence type="predicted"/>
<keyword evidence="2" id="KW-1185">Reference proteome</keyword>
<organism evidence="1 2">
    <name type="scientific">Litorivicinus lipolyticus</name>
    <dbReference type="NCBI Taxonomy" id="418701"/>
    <lineage>
        <taxon>Bacteria</taxon>
        <taxon>Pseudomonadati</taxon>
        <taxon>Pseudomonadota</taxon>
        <taxon>Gammaproteobacteria</taxon>
        <taxon>Oceanospirillales</taxon>
        <taxon>Litorivicinaceae</taxon>
        <taxon>Litorivicinus</taxon>
    </lineage>
</organism>
<dbReference type="AlphaFoldDB" id="A0A5Q2Q7V7"/>
<dbReference type="KEGG" id="llp:GH975_05990"/>
<name>A0A5Q2Q7V7_9GAMM</name>
<dbReference type="SUPFAM" id="SSF54427">
    <property type="entry name" value="NTF2-like"/>
    <property type="match status" value="2"/>
</dbReference>
<dbReference type="PANTHER" id="PTHR38436:SF1">
    <property type="entry name" value="ESTER CYCLASE"/>
    <property type="match status" value="1"/>
</dbReference>
<dbReference type="OrthoDB" id="1948945at2"/>
<accession>A0A5Q2Q7V7</accession>
<evidence type="ECO:0008006" key="3">
    <source>
        <dbReference type="Google" id="ProtNLM"/>
    </source>
</evidence>
<gene>
    <name evidence="1" type="ORF">GH975_05990</name>
</gene>
<evidence type="ECO:0000313" key="2">
    <source>
        <dbReference type="Proteomes" id="UP000388235"/>
    </source>
</evidence>